<comment type="caution">
    <text evidence="14">The sequence shown here is derived from an EMBL/GenBank/DDBJ whole genome shotgun (WGS) entry which is preliminary data.</text>
</comment>
<dbReference type="GO" id="GO:0005886">
    <property type="term" value="C:plasma membrane"/>
    <property type="evidence" value="ECO:0007669"/>
    <property type="project" value="UniProtKB-SubCell"/>
</dbReference>
<keyword evidence="7" id="KW-0547">Nucleotide-binding</keyword>
<keyword evidence="4" id="KW-1003">Cell membrane</keyword>
<dbReference type="Pfam" id="PF20436">
    <property type="entry name" value="LonB_AAA-LID"/>
    <property type="match status" value="1"/>
</dbReference>
<keyword evidence="10 12" id="KW-1133">Transmembrane helix</keyword>
<accession>T1ALG0</accession>
<gene>
    <name evidence="14" type="ORF">B1B_14489</name>
</gene>
<dbReference type="NCBIfam" id="TIGR00764">
    <property type="entry name" value="lon_rel"/>
    <property type="match status" value="1"/>
</dbReference>
<dbReference type="InterPro" id="IPR003593">
    <property type="entry name" value="AAA+_ATPase"/>
</dbReference>
<evidence type="ECO:0000256" key="8">
    <source>
        <dbReference type="ARBA" id="ARBA00022801"/>
    </source>
</evidence>
<keyword evidence="9" id="KW-0067">ATP-binding</keyword>
<keyword evidence="11 12" id="KW-0472">Membrane</keyword>
<dbReference type="SUPFAM" id="SSF52540">
    <property type="entry name" value="P-loop containing nucleoside triphosphate hydrolases"/>
    <property type="match status" value="1"/>
</dbReference>
<dbReference type="Gene3D" id="1.10.8.60">
    <property type="match status" value="1"/>
</dbReference>
<sequence>MTENDNPPEDAVTTVDVDTWAAALPFNTTADVEVPGRLLDQVIGQDEAVEVAKKSAQQKRHMILIGDPGTGKSMLARAMVDFLPREPLQDLLAYPNPEDPNEPKIRVVPAGKGKEIVAAQKMAATQKKETRAFLFIGIAILIGGLVVWSVITDPAQGLLSLLIGFFVIITLFLLMRLVTTRNDGADAVAKLLVGHTTDDKAPFIDATGAHAGALLGDVKHDPYQSGGLETPPHERVEVGAIHKANGGVLFIDEMNMLKMESQHALLTALQERRFPIVGQSERSAGAMVKTEPVPCDFILVAAGNIDSVQEMHPALRSRIRGYGYEVYVKSAMTDSLANRQKLVRFVAQEVTKDKKVPHFDKGAVAEIVREAQRRSGRSGHLTLRLRELGGLVRVAGDVANTDGAKVVTAEHVARAKRTSRSLEQQIAE</sequence>
<keyword evidence="8" id="KW-0378">Hydrolase</keyword>
<evidence type="ECO:0000256" key="12">
    <source>
        <dbReference type="SAM" id="Phobius"/>
    </source>
</evidence>
<dbReference type="InterPro" id="IPR004663">
    <property type="entry name" value="Lon_arc"/>
</dbReference>
<evidence type="ECO:0000256" key="1">
    <source>
        <dbReference type="ARBA" id="ARBA00004651"/>
    </source>
</evidence>
<keyword evidence="5 14" id="KW-0645">Protease</keyword>
<feature type="domain" description="AAA+ ATPase" evidence="13">
    <location>
        <begin position="58"/>
        <end position="325"/>
    </location>
</feature>
<keyword evidence="6 12" id="KW-0812">Transmembrane</keyword>
<organism evidence="14">
    <name type="scientific">mine drainage metagenome</name>
    <dbReference type="NCBI Taxonomy" id="410659"/>
    <lineage>
        <taxon>unclassified sequences</taxon>
        <taxon>metagenomes</taxon>
        <taxon>ecological metagenomes</taxon>
    </lineage>
</organism>
<evidence type="ECO:0000256" key="10">
    <source>
        <dbReference type="ARBA" id="ARBA00022989"/>
    </source>
</evidence>
<evidence type="ECO:0000256" key="11">
    <source>
        <dbReference type="ARBA" id="ARBA00023136"/>
    </source>
</evidence>
<dbReference type="EMBL" id="AUZY01009602">
    <property type="protein sequence ID" value="EQD41554.1"/>
    <property type="molecule type" value="Genomic_DNA"/>
</dbReference>
<evidence type="ECO:0000256" key="4">
    <source>
        <dbReference type="ARBA" id="ARBA00022475"/>
    </source>
</evidence>
<proteinExistence type="inferred from homology"/>
<dbReference type="Pfam" id="PF00158">
    <property type="entry name" value="Sigma54_activat"/>
    <property type="match status" value="1"/>
</dbReference>
<evidence type="ECO:0000256" key="6">
    <source>
        <dbReference type="ARBA" id="ARBA00022692"/>
    </source>
</evidence>
<dbReference type="PANTHER" id="PTHR42759:SF1">
    <property type="entry name" value="MAGNESIUM-CHELATASE SUBUNIT CHLD"/>
    <property type="match status" value="1"/>
</dbReference>
<dbReference type="GO" id="GO:0006355">
    <property type="term" value="P:regulation of DNA-templated transcription"/>
    <property type="evidence" value="ECO:0007669"/>
    <property type="project" value="InterPro"/>
</dbReference>
<dbReference type="AlphaFoldDB" id="T1ALG0"/>
<feature type="transmembrane region" description="Helical" evidence="12">
    <location>
        <begin position="132"/>
        <end position="151"/>
    </location>
</feature>
<feature type="non-terminal residue" evidence="14">
    <location>
        <position position="428"/>
    </location>
</feature>
<reference evidence="14" key="2">
    <citation type="journal article" date="2014" name="ISME J.">
        <title>Microbial stratification in low pH oxic and suboxic macroscopic growths along an acid mine drainage.</title>
        <authorList>
            <person name="Mendez-Garcia C."/>
            <person name="Mesa V."/>
            <person name="Sprenger R.R."/>
            <person name="Richter M."/>
            <person name="Diez M.S."/>
            <person name="Solano J."/>
            <person name="Bargiela R."/>
            <person name="Golyshina O.V."/>
            <person name="Manteca A."/>
            <person name="Ramos J.L."/>
            <person name="Gallego J.R."/>
            <person name="Llorente I."/>
            <person name="Martins Dos Santos V.A."/>
            <person name="Jensen O.N."/>
            <person name="Pelaez A.I."/>
            <person name="Sanchez J."/>
            <person name="Ferrer M."/>
        </authorList>
    </citation>
    <scope>NUCLEOTIDE SEQUENCE</scope>
</reference>
<protein>
    <recommendedName>
        <fullName evidence="3">Archaeal Lon protease</fullName>
    </recommendedName>
</protein>
<dbReference type="GO" id="GO:0030163">
    <property type="term" value="P:protein catabolic process"/>
    <property type="evidence" value="ECO:0007669"/>
    <property type="project" value="InterPro"/>
</dbReference>
<evidence type="ECO:0000256" key="9">
    <source>
        <dbReference type="ARBA" id="ARBA00022840"/>
    </source>
</evidence>
<dbReference type="PANTHER" id="PTHR42759">
    <property type="entry name" value="MOXR FAMILY PROTEIN"/>
    <property type="match status" value="1"/>
</dbReference>
<dbReference type="InterPro" id="IPR002078">
    <property type="entry name" value="Sigma_54_int"/>
</dbReference>
<dbReference type="Gene3D" id="3.40.50.300">
    <property type="entry name" value="P-loop containing nucleotide triphosphate hydrolases"/>
    <property type="match status" value="2"/>
</dbReference>
<evidence type="ECO:0000259" key="13">
    <source>
        <dbReference type="SMART" id="SM00382"/>
    </source>
</evidence>
<dbReference type="InterPro" id="IPR046843">
    <property type="entry name" value="LonB_AAA-LID"/>
</dbReference>
<comment type="subcellular location">
    <subcellularLocation>
        <location evidence="1">Cell membrane</location>
        <topology evidence="1">Multi-pass membrane protein</topology>
    </subcellularLocation>
</comment>
<comment type="similarity">
    <text evidence="2">Belongs to the peptidase S16 family. Archaeal LonB subfamily.</text>
</comment>
<evidence type="ECO:0000256" key="7">
    <source>
        <dbReference type="ARBA" id="ARBA00022741"/>
    </source>
</evidence>
<dbReference type="InterPro" id="IPR000523">
    <property type="entry name" value="Mg_chelatse_chII-like_cat_dom"/>
</dbReference>
<dbReference type="InterPro" id="IPR027417">
    <property type="entry name" value="P-loop_NTPase"/>
</dbReference>
<name>T1ALG0_9ZZZZ</name>
<dbReference type="Pfam" id="PF01078">
    <property type="entry name" value="Mg_chelatase"/>
    <property type="match status" value="1"/>
</dbReference>
<evidence type="ECO:0000256" key="5">
    <source>
        <dbReference type="ARBA" id="ARBA00022670"/>
    </source>
</evidence>
<evidence type="ECO:0000256" key="3">
    <source>
        <dbReference type="ARBA" id="ARBA00022016"/>
    </source>
</evidence>
<evidence type="ECO:0000313" key="14">
    <source>
        <dbReference type="EMBL" id="EQD41554.1"/>
    </source>
</evidence>
<dbReference type="GO" id="GO:0005524">
    <property type="term" value="F:ATP binding"/>
    <property type="evidence" value="ECO:0007669"/>
    <property type="project" value="UniProtKB-KW"/>
</dbReference>
<dbReference type="SMART" id="SM00382">
    <property type="entry name" value="AAA"/>
    <property type="match status" value="1"/>
</dbReference>
<dbReference type="InterPro" id="IPR050764">
    <property type="entry name" value="CbbQ/NirQ/NorQ/GpvN"/>
</dbReference>
<feature type="transmembrane region" description="Helical" evidence="12">
    <location>
        <begin position="157"/>
        <end position="175"/>
    </location>
</feature>
<dbReference type="GO" id="GO:0006508">
    <property type="term" value="P:proteolysis"/>
    <property type="evidence" value="ECO:0007669"/>
    <property type="project" value="UniProtKB-KW"/>
</dbReference>
<dbReference type="GO" id="GO:0004176">
    <property type="term" value="F:ATP-dependent peptidase activity"/>
    <property type="evidence" value="ECO:0007669"/>
    <property type="project" value="InterPro"/>
</dbReference>
<reference evidence="14" key="1">
    <citation type="submission" date="2013-08" db="EMBL/GenBank/DDBJ databases">
        <authorList>
            <person name="Mendez C."/>
            <person name="Richter M."/>
            <person name="Ferrer M."/>
            <person name="Sanchez J."/>
        </authorList>
    </citation>
    <scope>NUCLEOTIDE SEQUENCE</scope>
</reference>
<evidence type="ECO:0000256" key="2">
    <source>
        <dbReference type="ARBA" id="ARBA00009579"/>
    </source>
</evidence>